<dbReference type="EMBL" id="OM869571">
    <property type="protein sequence ID" value="UPW41289.1"/>
    <property type="molecule type" value="Genomic_DNA"/>
</dbReference>
<protein>
    <submittedName>
        <fullName evidence="1">Uncharacterized protein</fullName>
    </submittedName>
</protein>
<reference evidence="1" key="1">
    <citation type="submission" date="2022-02" db="EMBL/GenBank/DDBJ databases">
        <title>Towards deciphering the DNA virus diversity associated with rodent species in the families Cricetidae and Heteromyidae.</title>
        <authorList>
            <person name="Lund M."/>
            <person name="Larsen B.B."/>
            <person name="Gryseels S."/>
            <person name="Kraberger S."/>
            <person name="Rowsey D.M."/>
            <person name="Steger L."/>
            <person name="Yule K.M."/>
            <person name="Upham N.S."/>
            <person name="Worobey M."/>
            <person name="Van Doorslaer K."/>
            <person name="Varsani A."/>
        </authorList>
    </citation>
    <scope>NUCLEOTIDE SEQUENCE</scope>
    <source>
        <strain evidence="1">UA08Rod_4343</strain>
    </source>
</reference>
<accession>A0A976N1S0</accession>
<evidence type="ECO:0000313" key="1">
    <source>
        <dbReference type="EMBL" id="UPW41289.1"/>
    </source>
</evidence>
<proteinExistence type="predicted"/>
<sequence length="91" mass="10551">MTRNLYCLRDKISHDVANFFSADYDSQAVKIIYDWFDAKSQESRFFDPSVYELLCVANVIIDCSFDDNPLSLVDVDDENMKVPLNYPKRGV</sequence>
<organism evidence="1">
    <name type="scientific">Sigmofec virus UA08Rod_4343</name>
    <dbReference type="NCBI Taxonomy" id="2929400"/>
    <lineage>
        <taxon>Viruses</taxon>
        <taxon>Monodnaviria</taxon>
        <taxon>Sangervirae</taxon>
        <taxon>Phixviricota</taxon>
        <taxon>Malgrandaviricetes</taxon>
        <taxon>Petitvirales</taxon>
        <taxon>Microviridae</taxon>
    </lineage>
</organism>
<name>A0A976N1S0_9VIRU</name>